<proteinExistence type="predicted"/>
<dbReference type="PROSITE" id="PS51257">
    <property type="entry name" value="PROKAR_LIPOPROTEIN"/>
    <property type="match status" value="1"/>
</dbReference>
<name>A0A832J7T2_9GAMM</name>
<dbReference type="Proteomes" id="UP000885832">
    <property type="component" value="Unassembled WGS sequence"/>
</dbReference>
<gene>
    <name evidence="2" type="ORF">ENJ65_05690</name>
</gene>
<feature type="region of interest" description="Disordered" evidence="1">
    <location>
        <begin position="118"/>
        <end position="139"/>
    </location>
</feature>
<dbReference type="AlphaFoldDB" id="A0A832J7T2"/>
<organism evidence="2">
    <name type="scientific">Candidatus Tenderia electrophaga</name>
    <dbReference type="NCBI Taxonomy" id="1748243"/>
    <lineage>
        <taxon>Bacteria</taxon>
        <taxon>Pseudomonadati</taxon>
        <taxon>Pseudomonadota</taxon>
        <taxon>Gammaproteobacteria</taxon>
        <taxon>Candidatus Tenderiales</taxon>
        <taxon>Candidatus Tenderiaceae</taxon>
        <taxon>Candidatus Tenderia</taxon>
    </lineage>
</organism>
<accession>A0A832J7T2</accession>
<sequence length="203" mass="22751">MNHKLTGIITLASVLVVGSVLQGCSTSVERLDSAEVVDISGDWNDTDSRLVSEEMIADVLSRPWISNFINKQGHQPTVIVGEIRNLSHEHINVNTFVGDMERELINSGKVEFVASSSERGEIREERRDQELNSTQATANPMGREIGADFMLKGSINTIIDKEGKKSVRYYQVDLTLISMADNRKVWLGQKKIKKLVKKPGLRW</sequence>
<feature type="compositionally biased region" description="Basic and acidic residues" evidence="1">
    <location>
        <begin position="118"/>
        <end position="130"/>
    </location>
</feature>
<protein>
    <submittedName>
        <fullName evidence="2">Penicillin-binding protein activator LpoB</fullName>
    </submittedName>
</protein>
<dbReference type="EMBL" id="DRNF01000360">
    <property type="protein sequence ID" value="HHJ81106.1"/>
    <property type="molecule type" value="Genomic_DNA"/>
</dbReference>
<comment type="caution">
    <text evidence="2">The sequence shown here is derived from an EMBL/GenBank/DDBJ whole genome shotgun (WGS) entry which is preliminary data.</text>
</comment>
<dbReference type="InterPro" id="IPR014094">
    <property type="entry name" value="LpoB"/>
</dbReference>
<dbReference type="Gene3D" id="3.40.50.10610">
    <property type="entry name" value="ABC-type transport auxiliary lipoprotein component"/>
    <property type="match status" value="1"/>
</dbReference>
<evidence type="ECO:0000256" key="1">
    <source>
        <dbReference type="SAM" id="MobiDB-lite"/>
    </source>
</evidence>
<evidence type="ECO:0000313" key="2">
    <source>
        <dbReference type="EMBL" id="HHJ81106.1"/>
    </source>
</evidence>
<reference evidence="2" key="1">
    <citation type="journal article" date="2020" name="mSystems">
        <title>Genome- and Community-Level Interaction Insights into Carbon Utilization and Element Cycling Functions of Hydrothermarchaeota in Hydrothermal Sediment.</title>
        <authorList>
            <person name="Zhou Z."/>
            <person name="Liu Y."/>
            <person name="Xu W."/>
            <person name="Pan J."/>
            <person name="Luo Z.H."/>
            <person name="Li M."/>
        </authorList>
    </citation>
    <scope>NUCLEOTIDE SEQUENCE [LARGE SCALE GENOMIC DNA]</scope>
    <source>
        <strain evidence="2">HyVt-505</strain>
    </source>
</reference>
<dbReference type="Pfam" id="PF13036">
    <property type="entry name" value="LpoB"/>
    <property type="match status" value="1"/>
</dbReference>